<dbReference type="PRINTS" id="PR00019">
    <property type="entry name" value="LEURICHRPT"/>
</dbReference>
<dbReference type="PANTHER" id="PTHR48054:SF47">
    <property type="entry name" value="OS06G0179800 PROTEIN"/>
    <property type="match status" value="1"/>
</dbReference>
<dbReference type="Pfam" id="PF23598">
    <property type="entry name" value="LRR_14"/>
    <property type="match status" value="1"/>
</dbReference>
<dbReference type="OrthoDB" id="10557371at2759"/>
<keyword evidence="2" id="KW-1133">Transmembrane helix</keyword>
<feature type="chain" id="PRO_5011965650" evidence="3">
    <location>
        <begin position="26"/>
        <end position="443"/>
    </location>
</feature>
<dbReference type="Proteomes" id="UP000193944">
    <property type="component" value="Unassembled WGS sequence"/>
</dbReference>
<keyword evidence="3" id="KW-0732">Signal</keyword>
<comment type="caution">
    <text evidence="5">The sequence shown here is derived from an EMBL/GenBank/DDBJ whole genome shotgun (WGS) entry which is preliminary data.</text>
</comment>
<evidence type="ECO:0000256" key="1">
    <source>
        <dbReference type="ARBA" id="ARBA00022737"/>
    </source>
</evidence>
<evidence type="ECO:0000256" key="2">
    <source>
        <dbReference type="SAM" id="Phobius"/>
    </source>
</evidence>
<proteinExistence type="predicted"/>
<organism evidence="5 6">
    <name type="scientific">Anaeromyces robustus</name>
    <dbReference type="NCBI Taxonomy" id="1754192"/>
    <lineage>
        <taxon>Eukaryota</taxon>
        <taxon>Fungi</taxon>
        <taxon>Fungi incertae sedis</taxon>
        <taxon>Chytridiomycota</taxon>
        <taxon>Chytridiomycota incertae sedis</taxon>
        <taxon>Neocallimastigomycetes</taxon>
        <taxon>Neocallimastigales</taxon>
        <taxon>Neocallimastigaceae</taxon>
        <taxon>Anaeromyces</taxon>
    </lineage>
</organism>
<feature type="signal peptide" evidence="3">
    <location>
        <begin position="1"/>
        <end position="25"/>
    </location>
</feature>
<dbReference type="InterPro" id="IPR001611">
    <property type="entry name" value="Leu-rich_rpt"/>
</dbReference>
<dbReference type="InterPro" id="IPR032675">
    <property type="entry name" value="LRR_dom_sf"/>
</dbReference>
<feature type="transmembrane region" description="Helical" evidence="2">
    <location>
        <begin position="278"/>
        <end position="296"/>
    </location>
</feature>
<keyword evidence="1" id="KW-0677">Repeat</keyword>
<dbReference type="EMBL" id="MCFG01000029">
    <property type="protein sequence ID" value="ORX85837.1"/>
    <property type="molecule type" value="Genomic_DNA"/>
</dbReference>
<reference evidence="5 6" key="2">
    <citation type="submission" date="2016-08" db="EMBL/GenBank/DDBJ databases">
        <title>Pervasive Adenine N6-methylation of Active Genes in Fungi.</title>
        <authorList>
            <consortium name="DOE Joint Genome Institute"/>
            <person name="Mondo S.J."/>
            <person name="Dannebaum R.O."/>
            <person name="Kuo R.C."/>
            <person name="Labutti K."/>
            <person name="Haridas S."/>
            <person name="Kuo A."/>
            <person name="Salamov A."/>
            <person name="Ahrendt S.R."/>
            <person name="Lipzen A."/>
            <person name="Sullivan W."/>
            <person name="Andreopoulos W.B."/>
            <person name="Clum A."/>
            <person name="Lindquist E."/>
            <person name="Daum C."/>
            <person name="Ramamoorthy G.K."/>
            <person name="Gryganskyi A."/>
            <person name="Culley D."/>
            <person name="Magnuson J.K."/>
            <person name="James T.Y."/>
            <person name="O'Malley M.A."/>
            <person name="Stajich J.E."/>
            <person name="Spatafora J.W."/>
            <person name="Visel A."/>
            <person name="Grigoriev I.V."/>
        </authorList>
    </citation>
    <scope>NUCLEOTIDE SEQUENCE [LARGE SCALE GENOMIC DNA]</scope>
    <source>
        <strain evidence="5 6">S4</strain>
    </source>
</reference>
<dbReference type="FunFam" id="3.80.10.10:FF:000383">
    <property type="entry name" value="Leucine-rich repeat receptor protein kinase EMS1"/>
    <property type="match status" value="1"/>
</dbReference>
<protein>
    <submittedName>
        <fullName evidence="5">L domain-like protein</fullName>
    </submittedName>
</protein>
<reference evidence="5 6" key="1">
    <citation type="submission" date="2016-08" db="EMBL/GenBank/DDBJ databases">
        <title>A Parts List for Fungal Cellulosomes Revealed by Comparative Genomics.</title>
        <authorList>
            <consortium name="DOE Joint Genome Institute"/>
            <person name="Haitjema C.H."/>
            <person name="Gilmore S.P."/>
            <person name="Henske J.K."/>
            <person name="Solomon K.V."/>
            <person name="De Groot R."/>
            <person name="Kuo A."/>
            <person name="Mondo S.J."/>
            <person name="Salamov A.A."/>
            <person name="Labutti K."/>
            <person name="Zhao Z."/>
            <person name="Chiniquy J."/>
            <person name="Barry K."/>
            <person name="Brewer H.M."/>
            <person name="Purvine S.O."/>
            <person name="Wright A.T."/>
            <person name="Boxma B."/>
            <person name="Van Alen T."/>
            <person name="Hackstein J.H."/>
            <person name="Baker S.E."/>
            <person name="Grigoriev I.V."/>
            <person name="O'Malley M.A."/>
        </authorList>
    </citation>
    <scope>NUCLEOTIDE SEQUENCE [LARGE SCALE GENOMIC DNA]</scope>
    <source>
        <strain evidence="5 6">S4</strain>
    </source>
</reference>
<keyword evidence="6" id="KW-1185">Reference proteome</keyword>
<evidence type="ECO:0000313" key="6">
    <source>
        <dbReference type="Proteomes" id="UP000193944"/>
    </source>
</evidence>
<dbReference type="SUPFAM" id="SSF52058">
    <property type="entry name" value="L domain-like"/>
    <property type="match status" value="1"/>
</dbReference>
<keyword evidence="2" id="KW-0472">Membrane</keyword>
<dbReference type="AlphaFoldDB" id="A0A1Y1XJ99"/>
<gene>
    <name evidence="5" type="ORF">BCR32DRAFT_325245</name>
</gene>
<dbReference type="InterPro" id="IPR052592">
    <property type="entry name" value="LRR-RLK"/>
</dbReference>
<accession>A0A1Y1XJ99</accession>
<keyword evidence="2" id="KW-0812">Transmembrane</keyword>
<evidence type="ECO:0000259" key="4">
    <source>
        <dbReference type="Pfam" id="PF23598"/>
    </source>
</evidence>
<sequence length="443" mass="47891">MMFKIYSNILIIITLFYGFIPFTVASSDCDTLSSFYSYLKGSLLEDFLLYKDCCNVVGITCNSSGYVTNIEIKNFENSDADFKTAIKVATGFTHLESLILTNNKSKNGVILPDEIGNFKKIKILNISSNKAEKDSVSTIPESIGDLETLEELDLSKNNLSGSIPNNIANLKNLKQLNLNGNSLSGTLPYTMKDLSNLQRLNLNGNDELKGYAPLLEHGHYCNYSGTNLCHLKSDDCSSGISGCTIQEIQMTNKENGAPEISTYESEVCENGDKTKTTAGGGIALLIFFLIMGYCFYRCCCRCCDCDRPTFSSKQFQTVNVNVNNTNNNSDNNPIPVITTTPVTTTTTATTATTVPPAAYIPPAVTNNTYIYGSVNNGSIINNNGETANQAPPPYTPDPNVSGLYAPPYMPAPAPAPVPVPVVPVQPPYTGYPSAPSAPSEGKF</sequence>
<dbReference type="InterPro" id="IPR055414">
    <property type="entry name" value="LRR_R13L4/SHOC2-like"/>
</dbReference>
<dbReference type="Gene3D" id="3.80.10.10">
    <property type="entry name" value="Ribonuclease Inhibitor"/>
    <property type="match status" value="1"/>
</dbReference>
<dbReference type="PANTHER" id="PTHR48054">
    <property type="entry name" value="RECEPTOR KINASE-LIKE PROTEIN XA21"/>
    <property type="match status" value="1"/>
</dbReference>
<feature type="domain" description="Disease resistance R13L4/SHOC-2-like LRR" evidence="4">
    <location>
        <begin position="90"/>
        <end position="203"/>
    </location>
</feature>
<evidence type="ECO:0000313" key="5">
    <source>
        <dbReference type="EMBL" id="ORX85837.1"/>
    </source>
</evidence>
<dbReference type="PROSITE" id="PS51450">
    <property type="entry name" value="LRR"/>
    <property type="match status" value="1"/>
</dbReference>
<name>A0A1Y1XJ99_9FUNG</name>
<evidence type="ECO:0000256" key="3">
    <source>
        <dbReference type="SAM" id="SignalP"/>
    </source>
</evidence>
<dbReference type="STRING" id="1754192.A0A1Y1XJ99"/>